<dbReference type="Pfam" id="PF03514">
    <property type="entry name" value="GRAS"/>
    <property type="match status" value="1"/>
</dbReference>
<dbReference type="Proteomes" id="UP001497457">
    <property type="component" value="Chromosome 7b"/>
</dbReference>
<dbReference type="PANTHER" id="PTHR31636">
    <property type="entry name" value="OSJNBA0084A10.13 PROTEIN-RELATED"/>
    <property type="match status" value="1"/>
</dbReference>
<protein>
    <recommendedName>
        <fullName evidence="7">Scarecrow-like protein 9</fullName>
    </recommendedName>
</protein>
<evidence type="ECO:0000313" key="5">
    <source>
        <dbReference type="EMBL" id="CAL5083195.1"/>
    </source>
</evidence>
<evidence type="ECO:0008006" key="7">
    <source>
        <dbReference type="Google" id="ProtNLM"/>
    </source>
</evidence>
<dbReference type="EMBL" id="OZ075117">
    <property type="protein sequence ID" value="CAL5083195.1"/>
    <property type="molecule type" value="Genomic_DNA"/>
</dbReference>
<feature type="region of interest" description="Disordered" evidence="4">
    <location>
        <begin position="1"/>
        <end position="38"/>
    </location>
</feature>
<feature type="region of interest" description="Disordered" evidence="4">
    <location>
        <begin position="276"/>
        <end position="299"/>
    </location>
</feature>
<name>A0ABC9FYC0_9POAL</name>
<feature type="region of interest" description="Leucine repeat II (LRII)" evidence="3">
    <location>
        <begin position="463"/>
        <end position="495"/>
    </location>
</feature>
<keyword evidence="2" id="KW-0804">Transcription</keyword>
<proteinExistence type="inferred from homology"/>
<dbReference type="PROSITE" id="PS50985">
    <property type="entry name" value="GRAS"/>
    <property type="match status" value="1"/>
</dbReference>
<feature type="region of interest" description="VHIID" evidence="3">
    <location>
        <begin position="382"/>
        <end position="447"/>
    </location>
</feature>
<feature type="region of interest" description="SAW" evidence="3">
    <location>
        <begin position="603"/>
        <end position="678"/>
    </location>
</feature>
<reference evidence="5 6" key="2">
    <citation type="submission" date="2024-10" db="EMBL/GenBank/DDBJ databases">
        <authorList>
            <person name="Ryan C."/>
        </authorList>
    </citation>
    <scope>NUCLEOTIDE SEQUENCE [LARGE SCALE GENOMIC DNA]</scope>
</reference>
<sequence length="686" mass="76472">MAATPEEYPEAFSPSVFLDLPPTPRPVGDGEENPAASSDDLVLPFILRMLMEDDIDDNQCPDHPALLQVQQPYAQILSDAAAAVTAAACSSDSAATNANGNGADTLSPSSGAAEFANATWPYDPARLSQLLLSTPSPDVGAGLGDDIAADDFSKLFLPQQEGTIVGFHQNRVTMDMLNLAFLRGIEEAKKFLPTDNNLLVSRVRKDEEVDGMPLLQGIGNGKGCKKRRNWDDLQAEMGRNNKLMVPEPEETGEMVDKIIINDFRLCINEMQGLSITTGSEDEKNTRKGNGKPAQGKQSSHEAVDLRTLLIHCAQAVSMDDRHSASELLGRIKQHSSPRGDSNQRLAHCFAVGLEARLAGTGSQVYKSLMSKRTPLVEYLKAYQLYLTASCFKIMAYKFSNMIIAKVSAGRNKVHIVDYGMHHALQWSSLLGWLGTLEDGSPEVRFTGIDLPQPGFRPAALVEETGRRLSKCAHQFGVKFKFRSIMKKWETVSVDDLDIDADEVLIINSMFHFGNLMDDSSDIYSPSPRDVVLSNIQKMRPDIFILCVKNSSYRAPFFVTRFREALFYYSAMFDMLDATIPRDSDHRLLLERNFLGRSALNVIACEGLDRVERLETYKQWQLRNHRAGLRQLPLDPDIVKVIRKNVKDRYHKDFVIDVGHQWLLEGWKGRILCAMSTWVSDDAVSEH</sequence>
<dbReference type="InterPro" id="IPR005202">
    <property type="entry name" value="TF_GRAS"/>
</dbReference>
<organism evidence="5 6">
    <name type="scientific">Urochloa decumbens</name>
    <dbReference type="NCBI Taxonomy" id="240449"/>
    <lineage>
        <taxon>Eukaryota</taxon>
        <taxon>Viridiplantae</taxon>
        <taxon>Streptophyta</taxon>
        <taxon>Embryophyta</taxon>
        <taxon>Tracheophyta</taxon>
        <taxon>Spermatophyta</taxon>
        <taxon>Magnoliopsida</taxon>
        <taxon>Liliopsida</taxon>
        <taxon>Poales</taxon>
        <taxon>Poaceae</taxon>
        <taxon>PACMAD clade</taxon>
        <taxon>Panicoideae</taxon>
        <taxon>Panicodae</taxon>
        <taxon>Paniceae</taxon>
        <taxon>Melinidinae</taxon>
        <taxon>Urochloa</taxon>
    </lineage>
</organism>
<accession>A0ABC9FYC0</accession>
<reference evidence="6" key="1">
    <citation type="submission" date="2024-06" db="EMBL/GenBank/DDBJ databases">
        <authorList>
            <person name="Ryan C."/>
        </authorList>
    </citation>
    <scope>NUCLEOTIDE SEQUENCE [LARGE SCALE GENOMIC DNA]</scope>
</reference>
<evidence type="ECO:0000256" key="1">
    <source>
        <dbReference type="ARBA" id="ARBA00023015"/>
    </source>
</evidence>
<evidence type="ECO:0000313" key="6">
    <source>
        <dbReference type="Proteomes" id="UP001497457"/>
    </source>
</evidence>
<gene>
    <name evidence="5" type="ORF">URODEC1_LOCUS109787</name>
</gene>
<keyword evidence="6" id="KW-1185">Reference proteome</keyword>
<dbReference type="AlphaFoldDB" id="A0ABC9FYC0"/>
<keyword evidence="1" id="KW-0805">Transcription regulation</keyword>
<feature type="region of interest" description="Leucine repeat I (LRI)" evidence="3">
    <location>
        <begin position="303"/>
        <end position="363"/>
    </location>
</feature>
<comment type="similarity">
    <text evidence="3">Belongs to the GRAS family.</text>
</comment>
<evidence type="ECO:0000256" key="4">
    <source>
        <dbReference type="SAM" id="MobiDB-lite"/>
    </source>
</evidence>
<evidence type="ECO:0000256" key="2">
    <source>
        <dbReference type="ARBA" id="ARBA00023163"/>
    </source>
</evidence>
<evidence type="ECO:0000256" key="3">
    <source>
        <dbReference type="PROSITE-ProRule" id="PRU01191"/>
    </source>
</evidence>
<comment type="caution">
    <text evidence="3">Lacks conserved residue(s) required for the propagation of feature annotation.</text>
</comment>
<feature type="short sequence motif" description="VHIID" evidence="3">
    <location>
        <begin position="413"/>
        <end position="417"/>
    </location>
</feature>